<dbReference type="SUPFAM" id="SSF50939">
    <property type="entry name" value="Sialidases"/>
    <property type="match status" value="1"/>
</dbReference>
<comment type="caution">
    <text evidence="2">The sequence shown here is derived from an EMBL/GenBank/DDBJ whole genome shotgun (WGS) entry which is preliminary data.</text>
</comment>
<dbReference type="Pfam" id="PF13088">
    <property type="entry name" value="BNR_2"/>
    <property type="match status" value="1"/>
</dbReference>
<sequence>MVKIHEVFSTSITLDEVERANQEASAKATTARSASANGGVGTFGGYDAAQRAPVRLCHASTILPLKHERDHHAFIPFSPMLCAFYAGGDQGMGDTSVYVVHIGADGCHSLVQKLDCPQRNQKANCTPVLFYLNQGAEARALREQSGKALHELEAGNFKTTVNDIVSEAKAKAEDMNMSPAQVRGTGSDVIALIYKAARVSDQSLSYLSLSFNDGKSFVKPRRLVECSPSQSRGPVRTKPFMIRKGPYAGRVLFPSSVDNDEGVAFADYTDDDLRTLNQSNEITPSASQKAKAAEAKVSLVQGVVQATLYEDLGAHALPGSEMEKLSAEKQDKKYSIVHMLMSASGAQVYQADSLDAGASWGEPYPLPLVNCNAAIDAVTYMNHLICCGRLIACDSEDVSAVDTSKNAPLALYISADGHHFKELLRLEDDENGIFTSPYLQIDRRHNLLYISYTDHRKAIKIRIFRLLSD</sequence>
<dbReference type="PANTHER" id="PTHR43752">
    <property type="entry name" value="BNR/ASP-BOX REPEAT FAMILY PROTEIN"/>
    <property type="match status" value="1"/>
</dbReference>
<gene>
    <name evidence="2" type="ORF">H9850_10075</name>
</gene>
<dbReference type="InterPro" id="IPR036278">
    <property type="entry name" value="Sialidase_sf"/>
</dbReference>
<feature type="domain" description="Sialidase" evidence="1">
    <location>
        <begin position="169"/>
        <end position="443"/>
    </location>
</feature>
<accession>A0A9D1WF43</accession>
<reference evidence="2" key="2">
    <citation type="submission" date="2021-04" db="EMBL/GenBank/DDBJ databases">
        <authorList>
            <person name="Gilroy R."/>
        </authorList>
    </citation>
    <scope>NUCLEOTIDE SEQUENCE</scope>
    <source>
        <strain evidence="2">USASDec5-558</strain>
    </source>
</reference>
<dbReference type="PANTHER" id="PTHR43752:SF2">
    <property type="entry name" value="BNR_ASP-BOX REPEAT FAMILY PROTEIN"/>
    <property type="match status" value="1"/>
</dbReference>
<proteinExistence type="predicted"/>
<evidence type="ECO:0000313" key="3">
    <source>
        <dbReference type="Proteomes" id="UP000886829"/>
    </source>
</evidence>
<reference evidence="2" key="1">
    <citation type="journal article" date="2021" name="PeerJ">
        <title>Extensive microbial diversity within the chicken gut microbiome revealed by metagenomics and culture.</title>
        <authorList>
            <person name="Gilroy R."/>
            <person name="Ravi A."/>
            <person name="Getino M."/>
            <person name="Pursley I."/>
            <person name="Horton D.L."/>
            <person name="Alikhan N.F."/>
            <person name="Baker D."/>
            <person name="Gharbi K."/>
            <person name="Hall N."/>
            <person name="Watson M."/>
            <person name="Adriaenssens E.M."/>
            <person name="Foster-Nyarko E."/>
            <person name="Jarju S."/>
            <person name="Secka A."/>
            <person name="Antonio M."/>
            <person name="Oren A."/>
            <person name="Chaudhuri R.R."/>
            <person name="La Ragione R."/>
            <person name="Hildebrand F."/>
            <person name="Pallen M.J."/>
        </authorList>
    </citation>
    <scope>NUCLEOTIDE SEQUENCE</scope>
    <source>
        <strain evidence="2">USASDec5-558</strain>
    </source>
</reference>
<protein>
    <submittedName>
        <fullName evidence="2">Exo-alpha-sialidase</fullName>
    </submittedName>
</protein>
<evidence type="ECO:0000259" key="1">
    <source>
        <dbReference type="Pfam" id="PF13088"/>
    </source>
</evidence>
<dbReference type="AlphaFoldDB" id="A0A9D1WF43"/>
<dbReference type="InterPro" id="IPR011040">
    <property type="entry name" value="Sialidase"/>
</dbReference>
<dbReference type="Proteomes" id="UP000886829">
    <property type="component" value="Unassembled WGS sequence"/>
</dbReference>
<dbReference type="EMBL" id="DXEV01000199">
    <property type="protein sequence ID" value="HIX57799.1"/>
    <property type="molecule type" value="Genomic_DNA"/>
</dbReference>
<evidence type="ECO:0000313" key="2">
    <source>
        <dbReference type="EMBL" id="HIX57799.1"/>
    </source>
</evidence>
<organism evidence="2 3">
    <name type="scientific">Candidatus Anaerobiospirillum pullistercoris</name>
    <dbReference type="NCBI Taxonomy" id="2838452"/>
    <lineage>
        <taxon>Bacteria</taxon>
        <taxon>Pseudomonadati</taxon>
        <taxon>Pseudomonadota</taxon>
        <taxon>Gammaproteobacteria</taxon>
        <taxon>Aeromonadales</taxon>
        <taxon>Succinivibrionaceae</taxon>
        <taxon>Anaerobiospirillum</taxon>
    </lineage>
</organism>
<name>A0A9D1WF43_9GAMM</name>